<reference evidence="3" key="1">
    <citation type="journal article" date="2020" name="Nat. Commun.">
        <title>Genome sequence of the cluster root forming white lupin.</title>
        <authorList>
            <person name="Hufnagel B."/>
            <person name="Marques A."/>
            <person name="Soriano A."/>
            <person name="Marques L."/>
            <person name="Divol F."/>
            <person name="Doumas P."/>
            <person name="Sallet E."/>
            <person name="Mancinotti D."/>
            <person name="Carrere S."/>
            <person name="Marande W."/>
            <person name="Arribat S."/>
            <person name="Keller J."/>
            <person name="Huneau C."/>
            <person name="Blein T."/>
            <person name="Aime D."/>
            <person name="Laguerre M."/>
            <person name="Taylor J."/>
            <person name="Schubert V."/>
            <person name="Nelson M."/>
            <person name="Geu-Flores F."/>
            <person name="Crespi M."/>
            <person name="Gallardo-Guerrero K."/>
            <person name="Delaux P.-M."/>
            <person name="Salse J."/>
            <person name="Berges H."/>
            <person name="Guyot R."/>
            <person name="Gouzy J."/>
            <person name="Peret B."/>
        </authorList>
    </citation>
    <scope>NUCLEOTIDE SEQUENCE [LARGE SCALE GENOMIC DNA]</scope>
    <source>
        <strain evidence="3">cv. Amiga</strain>
    </source>
</reference>
<dbReference type="AlphaFoldDB" id="A0A6A4Q4M0"/>
<dbReference type="EMBL" id="WOCE01000008">
    <property type="protein sequence ID" value="KAE9608897.1"/>
    <property type="molecule type" value="Genomic_DNA"/>
</dbReference>
<gene>
    <name evidence="2" type="ORF">Lalb_Chr08g0240551</name>
</gene>
<sequence length="126" mass="14428">MCKHQLSLVTCDQKLGFVFFIKVEKHLHFLLLLWTKMQEEKGHAYLKLEKHALNLLVAGPVLWLVGSIHNACQIYERADGHVQILQQCVYIPFFIGSFSLMLSAILNHVEQSRSTHHGIHLLVSSL</sequence>
<organism evidence="2 3">
    <name type="scientific">Lupinus albus</name>
    <name type="common">White lupine</name>
    <name type="synonym">Lupinus termis</name>
    <dbReference type="NCBI Taxonomy" id="3870"/>
    <lineage>
        <taxon>Eukaryota</taxon>
        <taxon>Viridiplantae</taxon>
        <taxon>Streptophyta</taxon>
        <taxon>Embryophyta</taxon>
        <taxon>Tracheophyta</taxon>
        <taxon>Spermatophyta</taxon>
        <taxon>Magnoliopsida</taxon>
        <taxon>eudicotyledons</taxon>
        <taxon>Gunneridae</taxon>
        <taxon>Pentapetalae</taxon>
        <taxon>rosids</taxon>
        <taxon>fabids</taxon>
        <taxon>Fabales</taxon>
        <taxon>Fabaceae</taxon>
        <taxon>Papilionoideae</taxon>
        <taxon>50 kb inversion clade</taxon>
        <taxon>genistoids sensu lato</taxon>
        <taxon>core genistoids</taxon>
        <taxon>Genisteae</taxon>
        <taxon>Lupinus</taxon>
    </lineage>
</organism>
<feature type="transmembrane region" description="Helical" evidence="1">
    <location>
        <begin position="51"/>
        <end position="69"/>
    </location>
</feature>
<dbReference type="PANTHER" id="PTHR34967:SF1">
    <property type="entry name" value="OS02G0257200 PROTEIN"/>
    <property type="match status" value="1"/>
</dbReference>
<accession>A0A6A4Q4M0</accession>
<proteinExistence type="predicted"/>
<evidence type="ECO:0000313" key="2">
    <source>
        <dbReference type="EMBL" id="KAE9608897.1"/>
    </source>
</evidence>
<dbReference type="Proteomes" id="UP000447434">
    <property type="component" value="Chromosome 8"/>
</dbReference>
<comment type="caution">
    <text evidence="2">The sequence shown here is derived from an EMBL/GenBank/DDBJ whole genome shotgun (WGS) entry which is preliminary data.</text>
</comment>
<name>A0A6A4Q4M0_LUPAL</name>
<keyword evidence="1" id="KW-0472">Membrane</keyword>
<evidence type="ECO:0000256" key="1">
    <source>
        <dbReference type="SAM" id="Phobius"/>
    </source>
</evidence>
<protein>
    <submittedName>
        <fullName evidence="2">Uncharacterized protein</fullName>
    </submittedName>
</protein>
<keyword evidence="1" id="KW-0812">Transmembrane</keyword>
<keyword evidence="3" id="KW-1185">Reference proteome</keyword>
<dbReference type="OrthoDB" id="1689175at2759"/>
<evidence type="ECO:0000313" key="3">
    <source>
        <dbReference type="Proteomes" id="UP000447434"/>
    </source>
</evidence>
<dbReference type="PANTHER" id="PTHR34967">
    <property type="entry name" value="OS02G0257200 PROTEIN"/>
    <property type="match status" value="1"/>
</dbReference>
<feature type="transmembrane region" description="Helical" evidence="1">
    <location>
        <begin position="89"/>
        <end position="109"/>
    </location>
</feature>
<keyword evidence="1" id="KW-1133">Transmembrane helix</keyword>